<proteinExistence type="inferred from homology"/>
<evidence type="ECO:0000256" key="1">
    <source>
        <dbReference type="ARBA" id="ARBA00044755"/>
    </source>
</evidence>
<dbReference type="PANTHER" id="PTHR35024:SF4">
    <property type="entry name" value="POLYMER-FORMING CYTOSKELETAL PROTEIN"/>
    <property type="match status" value="1"/>
</dbReference>
<feature type="region of interest" description="Disordered" evidence="2">
    <location>
        <begin position="183"/>
        <end position="225"/>
    </location>
</feature>
<name>A0A420WSI3_9PROT</name>
<dbReference type="EMBL" id="RBIG01000001">
    <property type="protein sequence ID" value="RKQ73806.1"/>
    <property type="molecule type" value="Genomic_DNA"/>
</dbReference>
<reference evidence="3 4" key="1">
    <citation type="submission" date="2018-10" db="EMBL/GenBank/DDBJ databases">
        <title>Comparative analysis of microorganisms from saline springs in Andes Mountain Range, Colombia.</title>
        <authorList>
            <person name="Rubin E."/>
        </authorList>
    </citation>
    <scope>NUCLEOTIDE SEQUENCE [LARGE SCALE GENOMIC DNA]</scope>
    <source>
        <strain evidence="3 4">USBA 36</strain>
    </source>
</reference>
<comment type="caution">
    <text evidence="3">The sequence shown here is derived from an EMBL/GenBank/DDBJ whole genome shotgun (WGS) entry which is preliminary data.</text>
</comment>
<dbReference type="Pfam" id="PF04519">
    <property type="entry name" value="Bactofilin"/>
    <property type="match status" value="1"/>
</dbReference>
<comment type="similarity">
    <text evidence="1">Belongs to the bactofilin family.</text>
</comment>
<dbReference type="Proteomes" id="UP000277424">
    <property type="component" value="Unassembled WGS sequence"/>
</dbReference>
<feature type="compositionally biased region" description="Basic and acidic residues" evidence="2">
    <location>
        <begin position="9"/>
        <end position="20"/>
    </location>
</feature>
<gene>
    <name evidence="3" type="ORF">BCL74_1598</name>
</gene>
<sequence length="225" mass="23391">MLDALRRRKTEDKNDSDGRQEAQSPTPTTSSAPTQKATTMENRKPASPTGGYMPVPDRRPPAIPKPFGGSSADNEEEGSRLIVGRNIQLKGEITACDTLVVEGRVEASMNSRMIQVSEAGLFDGEATVETAEIAGRFEGSLTARERLLVRSTGKITGKVRYGRVEIEDGGEIAGEIGVLSADAREKSGATPASQGAKSGDGTAASARPPVPNGADSPPGAKASVG</sequence>
<dbReference type="PANTHER" id="PTHR35024">
    <property type="entry name" value="HYPOTHETICAL CYTOSOLIC PROTEIN"/>
    <property type="match status" value="1"/>
</dbReference>
<protein>
    <submittedName>
        <fullName evidence="3">Cytoskeletal protein CcmA (Bactofilin family)</fullName>
    </submittedName>
</protein>
<dbReference type="InterPro" id="IPR007607">
    <property type="entry name" value="BacA/B"/>
</dbReference>
<feature type="compositionally biased region" description="Low complexity" evidence="2">
    <location>
        <begin position="21"/>
        <end position="39"/>
    </location>
</feature>
<evidence type="ECO:0000313" key="3">
    <source>
        <dbReference type="EMBL" id="RKQ73806.1"/>
    </source>
</evidence>
<dbReference type="AlphaFoldDB" id="A0A420WSI3"/>
<organism evidence="3 4">
    <name type="scientific">Oceanibaculum indicum</name>
    <dbReference type="NCBI Taxonomy" id="526216"/>
    <lineage>
        <taxon>Bacteria</taxon>
        <taxon>Pseudomonadati</taxon>
        <taxon>Pseudomonadota</taxon>
        <taxon>Alphaproteobacteria</taxon>
        <taxon>Rhodospirillales</taxon>
        <taxon>Oceanibaculaceae</taxon>
        <taxon>Oceanibaculum</taxon>
    </lineage>
</organism>
<evidence type="ECO:0000256" key="2">
    <source>
        <dbReference type="SAM" id="MobiDB-lite"/>
    </source>
</evidence>
<accession>A0A420WSI3</accession>
<feature type="region of interest" description="Disordered" evidence="2">
    <location>
        <begin position="1"/>
        <end position="77"/>
    </location>
</feature>
<evidence type="ECO:0000313" key="4">
    <source>
        <dbReference type="Proteomes" id="UP000277424"/>
    </source>
</evidence>